<feature type="transmembrane region" description="Helical" evidence="5">
    <location>
        <begin position="366"/>
        <end position="387"/>
    </location>
</feature>
<evidence type="ECO:0000259" key="6">
    <source>
        <dbReference type="Pfam" id="PF04932"/>
    </source>
</evidence>
<reference evidence="7 8" key="1">
    <citation type="submission" date="2018-09" db="EMBL/GenBank/DDBJ databases">
        <title>Draft genome of Simplicispira sp. NY-02.</title>
        <authorList>
            <person name="Im W.T."/>
        </authorList>
    </citation>
    <scope>NUCLEOTIDE SEQUENCE [LARGE SCALE GENOMIC DNA]</scope>
    <source>
        <strain evidence="7 8">NY-02</strain>
    </source>
</reference>
<dbReference type="PANTHER" id="PTHR37422">
    <property type="entry name" value="TEICHURONIC ACID BIOSYNTHESIS PROTEIN TUAE"/>
    <property type="match status" value="1"/>
</dbReference>
<feature type="transmembrane region" description="Helical" evidence="5">
    <location>
        <begin position="61"/>
        <end position="81"/>
    </location>
</feature>
<keyword evidence="7" id="KW-0436">Ligase</keyword>
<name>A0A398C4E4_9BURK</name>
<feature type="transmembrane region" description="Helical" evidence="5">
    <location>
        <begin position="149"/>
        <end position="171"/>
    </location>
</feature>
<feature type="transmembrane region" description="Helical" evidence="5">
    <location>
        <begin position="201"/>
        <end position="218"/>
    </location>
</feature>
<evidence type="ECO:0000256" key="4">
    <source>
        <dbReference type="ARBA" id="ARBA00023136"/>
    </source>
</evidence>
<dbReference type="GO" id="GO:0016020">
    <property type="term" value="C:membrane"/>
    <property type="evidence" value="ECO:0007669"/>
    <property type="project" value="UniProtKB-SubCell"/>
</dbReference>
<dbReference type="InterPro" id="IPR007016">
    <property type="entry name" value="O-antigen_ligase-rel_domated"/>
</dbReference>
<evidence type="ECO:0000313" key="8">
    <source>
        <dbReference type="Proteomes" id="UP000266302"/>
    </source>
</evidence>
<dbReference type="EMBL" id="QXJC01000004">
    <property type="protein sequence ID" value="RID97879.1"/>
    <property type="molecule type" value="Genomic_DNA"/>
</dbReference>
<keyword evidence="3 5" id="KW-1133">Transmembrane helix</keyword>
<evidence type="ECO:0000256" key="1">
    <source>
        <dbReference type="ARBA" id="ARBA00004141"/>
    </source>
</evidence>
<feature type="transmembrane region" description="Helical" evidence="5">
    <location>
        <begin position="227"/>
        <end position="247"/>
    </location>
</feature>
<dbReference type="InterPro" id="IPR051533">
    <property type="entry name" value="WaaL-like"/>
</dbReference>
<evidence type="ECO:0000256" key="2">
    <source>
        <dbReference type="ARBA" id="ARBA00022692"/>
    </source>
</evidence>
<dbReference type="OrthoDB" id="8576060at2"/>
<dbReference type="PANTHER" id="PTHR37422:SF17">
    <property type="entry name" value="O-ANTIGEN LIGASE"/>
    <property type="match status" value="1"/>
</dbReference>
<dbReference type="RefSeq" id="WP_119109585.1">
    <property type="nucleotide sequence ID" value="NZ_QXJC01000004.1"/>
</dbReference>
<evidence type="ECO:0000313" key="7">
    <source>
        <dbReference type="EMBL" id="RID97879.1"/>
    </source>
</evidence>
<sequence>MNPSFAAAQRASWPEQLSSVAAFAVPGLALWLPSGYSYGAVLLLVGALLTLHRWPRQPRDAFTWWFAASMLAMAVLWAAQADPAEHFGRADRPAKYVLGAVCLFFVTAYPPKPRALLAGLVVGSLGAGAIAVWQIYGLHAERAWGHTNAIQYGNLALCLAALLALYAGAVWAQLGWRARVLCVLGVAAGLDASMLSQSRGGWLALLLAIPLLLGWLMAHRRQLFKRVALGVVAMVLLLSIINSSVLVQRWDRMEHEVQVYDQRDDAATSVGQRLEHWRFAWDIARERPWLGWGFAGYMAEKAKRVGAGLYQPSIVEYKFVHNELLDQWVKLGVTGPAVLLLFYLLPLAMFLPLASRMQGYRRDAALGAHALALRLCGTCIPVLYIGFGLTQVFLAHNSGIMFYLFMLMLLWAALRSVERQLANLPLAQALPVVPAP</sequence>
<keyword evidence="2 5" id="KW-0812">Transmembrane</keyword>
<feature type="transmembrane region" description="Helical" evidence="5">
    <location>
        <begin position="116"/>
        <end position="137"/>
    </location>
</feature>
<feature type="domain" description="O-antigen ligase-related" evidence="6">
    <location>
        <begin position="187"/>
        <end position="339"/>
    </location>
</feature>
<keyword evidence="8" id="KW-1185">Reference proteome</keyword>
<protein>
    <submittedName>
        <fullName evidence="7">O-antigen ligase domain-containing protein</fullName>
    </submittedName>
</protein>
<dbReference type="Pfam" id="PF04932">
    <property type="entry name" value="Wzy_C"/>
    <property type="match status" value="1"/>
</dbReference>
<comment type="caution">
    <text evidence="7">The sequence shown here is derived from an EMBL/GenBank/DDBJ whole genome shotgun (WGS) entry which is preliminary data.</text>
</comment>
<proteinExistence type="predicted"/>
<organism evidence="7 8">
    <name type="scientific">Simplicispira hankyongi</name>
    <dbReference type="NCBI Taxonomy" id="2315688"/>
    <lineage>
        <taxon>Bacteria</taxon>
        <taxon>Pseudomonadati</taxon>
        <taxon>Pseudomonadota</taxon>
        <taxon>Betaproteobacteria</taxon>
        <taxon>Burkholderiales</taxon>
        <taxon>Comamonadaceae</taxon>
        <taxon>Simplicispira</taxon>
    </lineage>
</organism>
<dbReference type="GO" id="GO:0016874">
    <property type="term" value="F:ligase activity"/>
    <property type="evidence" value="ECO:0007669"/>
    <property type="project" value="UniProtKB-KW"/>
</dbReference>
<accession>A0A398C4E4</accession>
<keyword evidence="4 5" id="KW-0472">Membrane</keyword>
<dbReference type="AlphaFoldDB" id="A0A398C4E4"/>
<evidence type="ECO:0000256" key="3">
    <source>
        <dbReference type="ARBA" id="ARBA00022989"/>
    </source>
</evidence>
<comment type="subcellular location">
    <subcellularLocation>
        <location evidence="1">Membrane</location>
        <topology evidence="1">Multi-pass membrane protein</topology>
    </subcellularLocation>
</comment>
<dbReference type="Proteomes" id="UP000266302">
    <property type="component" value="Unassembled WGS sequence"/>
</dbReference>
<evidence type="ECO:0000256" key="5">
    <source>
        <dbReference type="SAM" id="Phobius"/>
    </source>
</evidence>
<gene>
    <name evidence="7" type="ORF">D3F03_11585</name>
</gene>
<feature type="transmembrane region" description="Helical" evidence="5">
    <location>
        <begin position="333"/>
        <end position="354"/>
    </location>
</feature>
<feature type="transmembrane region" description="Helical" evidence="5">
    <location>
        <begin position="20"/>
        <end position="49"/>
    </location>
</feature>
<feature type="transmembrane region" description="Helical" evidence="5">
    <location>
        <begin position="393"/>
        <end position="414"/>
    </location>
</feature>